<dbReference type="STRING" id="49390.A0A068U1H0"/>
<evidence type="ECO:0000313" key="2">
    <source>
        <dbReference type="Proteomes" id="UP000295252"/>
    </source>
</evidence>
<dbReference type="PhylomeDB" id="A0A068U1H0"/>
<organism evidence="1 2">
    <name type="scientific">Coffea canephora</name>
    <name type="common">Robusta coffee</name>
    <dbReference type="NCBI Taxonomy" id="49390"/>
    <lineage>
        <taxon>Eukaryota</taxon>
        <taxon>Viridiplantae</taxon>
        <taxon>Streptophyta</taxon>
        <taxon>Embryophyta</taxon>
        <taxon>Tracheophyta</taxon>
        <taxon>Spermatophyta</taxon>
        <taxon>Magnoliopsida</taxon>
        <taxon>eudicotyledons</taxon>
        <taxon>Gunneridae</taxon>
        <taxon>Pentapetalae</taxon>
        <taxon>asterids</taxon>
        <taxon>lamiids</taxon>
        <taxon>Gentianales</taxon>
        <taxon>Rubiaceae</taxon>
        <taxon>Ixoroideae</taxon>
        <taxon>Gardenieae complex</taxon>
        <taxon>Bertiereae - Coffeeae clade</taxon>
        <taxon>Coffeeae</taxon>
        <taxon>Coffea</taxon>
    </lineage>
</organism>
<dbReference type="InParanoid" id="A0A068U1H0"/>
<keyword evidence="2" id="KW-1185">Reference proteome</keyword>
<dbReference type="OMA" id="PRMKCEN"/>
<sequence length="91" mass="9698">MDAAKGQTEVAAAATGPALTTCPRMKCENGGSFVTNVKDYFNEFVSTPMENHKVCFKMTIQKMVDKFGGMTSIQKDVANSATPQQGSKDGA</sequence>
<name>A0A068U1H0_COFCA</name>
<reference evidence="2" key="1">
    <citation type="journal article" date="2014" name="Science">
        <title>The coffee genome provides insight into the convergent evolution of caffeine biosynthesis.</title>
        <authorList>
            <person name="Denoeud F."/>
            <person name="Carretero-Paulet L."/>
            <person name="Dereeper A."/>
            <person name="Droc G."/>
            <person name="Guyot R."/>
            <person name="Pietrella M."/>
            <person name="Zheng C."/>
            <person name="Alberti A."/>
            <person name="Anthony F."/>
            <person name="Aprea G."/>
            <person name="Aury J.M."/>
            <person name="Bento P."/>
            <person name="Bernard M."/>
            <person name="Bocs S."/>
            <person name="Campa C."/>
            <person name="Cenci A."/>
            <person name="Combes M.C."/>
            <person name="Crouzillat D."/>
            <person name="Da Silva C."/>
            <person name="Daddiego L."/>
            <person name="De Bellis F."/>
            <person name="Dussert S."/>
            <person name="Garsmeur O."/>
            <person name="Gayraud T."/>
            <person name="Guignon V."/>
            <person name="Jahn K."/>
            <person name="Jamilloux V."/>
            <person name="Joet T."/>
            <person name="Labadie K."/>
            <person name="Lan T."/>
            <person name="Leclercq J."/>
            <person name="Lepelley M."/>
            <person name="Leroy T."/>
            <person name="Li L.T."/>
            <person name="Librado P."/>
            <person name="Lopez L."/>
            <person name="Munoz A."/>
            <person name="Noel B."/>
            <person name="Pallavicini A."/>
            <person name="Perrotta G."/>
            <person name="Poncet V."/>
            <person name="Pot D."/>
            <person name="Priyono X."/>
            <person name="Rigoreau M."/>
            <person name="Rouard M."/>
            <person name="Rozas J."/>
            <person name="Tranchant-Dubreuil C."/>
            <person name="VanBuren R."/>
            <person name="Zhang Q."/>
            <person name="Andrade A.C."/>
            <person name="Argout X."/>
            <person name="Bertrand B."/>
            <person name="de Kochko A."/>
            <person name="Graziosi G."/>
            <person name="Henry R.J."/>
            <person name="Jayarama X."/>
            <person name="Ming R."/>
            <person name="Nagai C."/>
            <person name="Rounsley S."/>
            <person name="Sankoff D."/>
            <person name="Giuliano G."/>
            <person name="Albert V.A."/>
            <person name="Wincker P."/>
            <person name="Lashermes P."/>
        </authorList>
    </citation>
    <scope>NUCLEOTIDE SEQUENCE [LARGE SCALE GENOMIC DNA]</scope>
    <source>
        <strain evidence="2">cv. DH200-94</strain>
    </source>
</reference>
<dbReference type="EMBL" id="HG739091">
    <property type="protein sequence ID" value="CDP02019.1"/>
    <property type="molecule type" value="Genomic_DNA"/>
</dbReference>
<dbReference type="Gramene" id="CDP02019">
    <property type="protein sequence ID" value="CDP02019"/>
    <property type="gene ID" value="GSCOC_T00037226001"/>
</dbReference>
<dbReference type="OrthoDB" id="631057at2759"/>
<evidence type="ECO:0000313" key="1">
    <source>
        <dbReference type="EMBL" id="CDP02019.1"/>
    </source>
</evidence>
<gene>
    <name evidence="1" type="ORF">GSCOC_T00037226001</name>
</gene>
<dbReference type="PANTHER" id="PTHR33622">
    <property type="entry name" value="OS03G0724500 PROTEIN"/>
    <property type="match status" value="1"/>
</dbReference>
<dbReference type="Proteomes" id="UP000295252">
    <property type="component" value="Chromosome IX"/>
</dbReference>
<proteinExistence type="predicted"/>
<accession>A0A068U1H0</accession>
<dbReference type="PANTHER" id="PTHR33622:SF10">
    <property type="entry name" value="MARKER FOR OXIDATIVE STRESS RESPONSE PROTEIN"/>
    <property type="match status" value="1"/>
</dbReference>
<protein>
    <submittedName>
        <fullName evidence="1">Uncharacterized protein</fullName>
    </submittedName>
</protein>
<dbReference type="AlphaFoldDB" id="A0A068U1H0"/>